<keyword evidence="4" id="KW-1185">Reference proteome</keyword>
<keyword evidence="2" id="KW-1133">Transmembrane helix</keyword>
<feature type="region of interest" description="Disordered" evidence="1">
    <location>
        <begin position="67"/>
        <end position="97"/>
    </location>
</feature>
<organism evidence="3 4">
    <name type="scientific">Parendozoicomonas callyspongiae</name>
    <dbReference type="NCBI Taxonomy" id="2942213"/>
    <lineage>
        <taxon>Bacteria</taxon>
        <taxon>Pseudomonadati</taxon>
        <taxon>Pseudomonadota</taxon>
        <taxon>Gammaproteobacteria</taxon>
        <taxon>Oceanospirillales</taxon>
        <taxon>Endozoicomonadaceae</taxon>
        <taxon>Parendozoicomonas</taxon>
    </lineage>
</organism>
<keyword evidence="2" id="KW-0472">Membrane</keyword>
<proteinExistence type="predicted"/>
<accession>A0ABT0PAC6</accession>
<feature type="compositionally biased region" description="Polar residues" evidence="1">
    <location>
        <begin position="71"/>
        <end position="97"/>
    </location>
</feature>
<dbReference type="Proteomes" id="UP001203338">
    <property type="component" value="Unassembled WGS sequence"/>
</dbReference>
<dbReference type="EMBL" id="JAMFLX010000001">
    <property type="protein sequence ID" value="MCL6268344.1"/>
    <property type="molecule type" value="Genomic_DNA"/>
</dbReference>
<sequence>MYNSNIPSRNELPSSKQLVVSTFIALIVACTLLITCVLPAEYGIDPTGIGRSLGLTQMGEIKEQLAEEATQDQALQEQPTQKQVASATPETSNTASETYKVTLKPGEAAEVKLAMKKDADVDYYWSVNQGHVNFDTHADNSQVKYHGYNKGKAVTEDKGVMTAVFDGKHGWFWRNRSETTVTITLKLTGNYSELIRVL</sequence>
<protein>
    <submittedName>
        <fullName evidence="3">Transmembrane anchor protein</fullName>
    </submittedName>
</protein>
<feature type="transmembrane region" description="Helical" evidence="2">
    <location>
        <begin position="20"/>
        <end position="42"/>
    </location>
</feature>
<evidence type="ECO:0000256" key="1">
    <source>
        <dbReference type="SAM" id="MobiDB-lite"/>
    </source>
</evidence>
<keyword evidence="2 3" id="KW-0812">Transmembrane</keyword>
<comment type="caution">
    <text evidence="3">The sequence shown here is derived from an EMBL/GenBank/DDBJ whole genome shotgun (WGS) entry which is preliminary data.</text>
</comment>
<name>A0ABT0PAC6_9GAMM</name>
<gene>
    <name evidence="3" type="ORF">M3P05_00075</name>
</gene>
<evidence type="ECO:0000256" key="2">
    <source>
        <dbReference type="SAM" id="Phobius"/>
    </source>
</evidence>
<reference evidence="3 4" key="1">
    <citation type="submission" date="2022-05" db="EMBL/GenBank/DDBJ databases">
        <authorList>
            <person name="Park J.-S."/>
        </authorList>
    </citation>
    <scope>NUCLEOTIDE SEQUENCE [LARGE SCALE GENOMIC DNA]</scope>
    <source>
        <strain evidence="3 4">2012CJ34-2</strain>
    </source>
</reference>
<evidence type="ECO:0000313" key="3">
    <source>
        <dbReference type="EMBL" id="MCL6268344.1"/>
    </source>
</evidence>
<dbReference type="RefSeq" id="WP_249697173.1">
    <property type="nucleotide sequence ID" value="NZ_JAMFLX010000001.1"/>
</dbReference>
<evidence type="ECO:0000313" key="4">
    <source>
        <dbReference type="Proteomes" id="UP001203338"/>
    </source>
</evidence>